<dbReference type="AlphaFoldDB" id="A0A4D7JJJ3"/>
<evidence type="ECO:0000259" key="1">
    <source>
        <dbReference type="Pfam" id="PF01370"/>
    </source>
</evidence>
<dbReference type="Pfam" id="PF01370">
    <property type="entry name" value="Epimerase"/>
    <property type="match status" value="1"/>
</dbReference>
<dbReference type="PANTHER" id="PTHR48079:SF6">
    <property type="entry name" value="NAD(P)-BINDING DOMAIN-CONTAINING PROTEIN-RELATED"/>
    <property type="match status" value="1"/>
</dbReference>
<dbReference type="RefSeq" id="WP_137091367.1">
    <property type="nucleotide sequence ID" value="NZ_CP028923.1"/>
</dbReference>
<organism evidence="2 3">
    <name type="scientific">Mangrovivirga cuniculi</name>
    <dbReference type="NCBI Taxonomy" id="2715131"/>
    <lineage>
        <taxon>Bacteria</taxon>
        <taxon>Pseudomonadati</taxon>
        <taxon>Bacteroidota</taxon>
        <taxon>Cytophagia</taxon>
        <taxon>Cytophagales</taxon>
        <taxon>Mangrovivirgaceae</taxon>
        <taxon>Mangrovivirga</taxon>
    </lineage>
</organism>
<dbReference type="GO" id="GO:0005737">
    <property type="term" value="C:cytoplasm"/>
    <property type="evidence" value="ECO:0007669"/>
    <property type="project" value="TreeGrafter"/>
</dbReference>
<dbReference type="Gene3D" id="3.40.50.720">
    <property type="entry name" value="NAD(P)-binding Rossmann-like Domain"/>
    <property type="match status" value="1"/>
</dbReference>
<evidence type="ECO:0000313" key="2">
    <source>
        <dbReference type="EMBL" id="QCK15771.1"/>
    </source>
</evidence>
<dbReference type="SUPFAM" id="SSF51735">
    <property type="entry name" value="NAD(P)-binding Rossmann-fold domains"/>
    <property type="match status" value="1"/>
</dbReference>
<gene>
    <name evidence="2" type="ORF">DCC35_13965</name>
</gene>
<feature type="domain" description="NAD-dependent epimerase/dehydratase" evidence="1">
    <location>
        <begin position="5"/>
        <end position="212"/>
    </location>
</feature>
<dbReference type="KEGG" id="fpf:DCC35_13965"/>
<dbReference type="InterPro" id="IPR051783">
    <property type="entry name" value="NAD(P)-dependent_oxidoreduct"/>
</dbReference>
<evidence type="ECO:0000313" key="3">
    <source>
        <dbReference type="Proteomes" id="UP000298616"/>
    </source>
</evidence>
<dbReference type="GO" id="GO:0004029">
    <property type="term" value="F:aldehyde dehydrogenase (NAD+) activity"/>
    <property type="evidence" value="ECO:0007669"/>
    <property type="project" value="TreeGrafter"/>
</dbReference>
<dbReference type="InterPro" id="IPR036291">
    <property type="entry name" value="NAD(P)-bd_dom_sf"/>
</dbReference>
<protein>
    <submittedName>
        <fullName evidence="2">NAD-dependent epimerase</fullName>
    </submittedName>
</protein>
<accession>A0A4D7JJJ3</accession>
<dbReference type="Proteomes" id="UP000298616">
    <property type="component" value="Chromosome"/>
</dbReference>
<proteinExistence type="predicted"/>
<dbReference type="OrthoDB" id="112777at2"/>
<reference evidence="2 3" key="1">
    <citation type="submission" date="2018-04" db="EMBL/GenBank/DDBJ databases">
        <title>Complete genome uncultured novel isolate.</title>
        <authorList>
            <person name="Merlino G."/>
        </authorList>
    </citation>
    <scope>NUCLEOTIDE SEQUENCE [LARGE SCALE GENOMIC DNA]</scope>
    <source>
        <strain evidence="3">R1DC9</strain>
    </source>
</reference>
<dbReference type="EMBL" id="CP028923">
    <property type="protein sequence ID" value="QCK15771.1"/>
    <property type="molecule type" value="Genomic_DNA"/>
</dbReference>
<name>A0A4D7JJJ3_9BACT</name>
<sequence>MLQTILGSNGQIGEELVKELNKKYSSDIRLVSRKPRKIRESDTLFPADLMDAQDTEKAIEGSDIVYFCTGLPMDTKMWVDQWPVMVENTINACKKFNAKLVYFDNTYMYPQTSEIQTEEIQFQPNGPKGKVRAETANRILEEIENGSLTAVICRAPEFYGPGKTKSITNNTIIQNIKEGKKAKVFLRNDTLRTWIYTPDASKAMALIGNTPSAYNQTWHLPCDDNRITFKEFIGIFGKYYNRNIKYTILKRWMLIAAGIFNPVIRDAAELLPRYETDNKFDSSKFKNHFPDFQVTSYHEGVEKIIKER</sequence>
<dbReference type="PANTHER" id="PTHR48079">
    <property type="entry name" value="PROTEIN YEEZ"/>
    <property type="match status" value="1"/>
</dbReference>
<dbReference type="InterPro" id="IPR001509">
    <property type="entry name" value="Epimerase_deHydtase"/>
</dbReference>
<keyword evidence="3" id="KW-1185">Reference proteome</keyword>